<protein>
    <submittedName>
        <fullName evidence="2">Uncharacterized protein</fullName>
    </submittedName>
</protein>
<evidence type="ECO:0000256" key="1">
    <source>
        <dbReference type="SAM" id="SignalP"/>
    </source>
</evidence>
<keyword evidence="1" id="KW-0732">Signal</keyword>
<dbReference type="NCBIfam" id="TIGR03867">
    <property type="entry name" value="MprA_tail"/>
    <property type="match status" value="1"/>
</dbReference>
<evidence type="ECO:0000313" key="2">
    <source>
        <dbReference type="EMBL" id="TNN50105.1"/>
    </source>
</evidence>
<dbReference type="InterPro" id="IPR021206">
    <property type="entry name" value="MprA_tail"/>
</dbReference>
<dbReference type="AlphaFoldDB" id="A0A4Z2GAL2"/>
<proteinExistence type="predicted"/>
<comment type="caution">
    <text evidence="2">The sequence shown here is derived from an EMBL/GenBank/DDBJ whole genome shotgun (WGS) entry which is preliminary data.</text>
</comment>
<feature type="signal peptide" evidence="1">
    <location>
        <begin position="1"/>
        <end position="22"/>
    </location>
</feature>
<dbReference type="PANTHER" id="PTHR38564:SF2">
    <property type="entry name" value="WU:FC46H12 PRECURSOR"/>
    <property type="match status" value="1"/>
</dbReference>
<evidence type="ECO:0000313" key="3">
    <source>
        <dbReference type="Proteomes" id="UP000314294"/>
    </source>
</evidence>
<sequence length="165" mass="18381">MRAVGWLAVLLLAAGSAGFCRAGPLHAQCQVEWYFRVPCREVHGSLVSQINKWRTRAGCTTGGQRCLYKLQSASLRFISAKHTSPLRSDVDHINFRLVPFHFFSSCHVSAMSVSQTWYIVKDNGANYCNLYNLMEGSGLTEADGYKEVTSDFLCTQHSSANCTVY</sequence>
<reference evidence="2 3" key="1">
    <citation type="submission" date="2019-03" db="EMBL/GenBank/DDBJ databases">
        <title>First draft genome of Liparis tanakae, snailfish: a comprehensive survey of snailfish specific genes.</title>
        <authorList>
            <person name="Kim W."/>
            <person name="Song I."/>
            <person name="Jeong J.-H."/>
            <person name="Kim D."/>
            <person name="Kim S."/>
            <person name="Ryu S."/>
            <person name="Song J.Y."/>
            <person name="Lee S.K."/>
        </authorList>
    </citation>
    <scope>NUCLEOTIDE SEQUENCE [LARGE SCALE GENOMIC DNA]</scope>
    <source>
        <tissue evidence="2">Muscle</tissue>
    </source>
</reference>
<feature type="chain" id="PRO_5021265815" evidence="1">
    <location>
        <begin position="23"/>
        <end position="165"/>
    </location>
</feature>
<organism evidence="2 3">
    <name type="scientific">Liparis tanakae</name>
    <name type="common">Tanaka's snailfish</name>
    <dbReference type="NCBI Taxonomy" id="230148"/>
    <lineage>
        <taxon>Eukaryota</taxon>
        <taxon>Metazoa</taxon>
        <taxon>Chordata</taxon>
        <taxon>Craniata</taxon>
        <taxon>Vertebrata</taxon>
        <taxon>Euteleostomi</taxon>
        <taxon>Actinopterygii</taxon>
        <taxon>Neopterygii</taxon>
        <taxon>Teleostei</taxon>
        <taxon>Neoteleostei</taxon>
        <taxon>Acanthomorphata</taxon>
        <taxon>Eupercaria</taxon>
        <taxon>Perciformes</taxon>
        <taxon>Cottioidei</taxon>
        <taxon>Cottales</taxon>
        <taxon>Liparidae</taxon>
        <taxon>Liparis</taxon>
    </lineage>
</organism>
<name>A0A4Z2GAL2_9TELE</name>
<dbReference type="EMBL" id="SRLO01000631">
    <property type="protein sequence ID" value="TNN50105.1"/>
    <property type="molecule type" value="Genomic_DNA"/>
</dbReference>
<gene>
    <name evidence="2" type="ORF">EYF80_039711</name>
</gene>
<keyword evidence="3" id="KW-1185">Reference proteome</keyword>
<dbReference type="Proteomes" id="UP000314294">
    <property type="component" value="Unassembled WGS sequence"/>
</dbReference>
<dbReference type="PANTHER" id="PTHR38564">
    <property type="entry name" value="SI:CH73-250A16.5-RELATED"/>
    <property type="match status" value="1"/>
</dbReference>
<accession>A0A4Z2GAL2</accession>
<dbReference type="OrthoDB" id="5946254at2759"/>